<evidence type="ECO:0000256" key="2">
    <source>
        <dbReference type="SAM" id="SignalP"/>
    </source>
</evidence>
<sequence>MKFRFEVFSLFLFLCFGAPAAADCASSYPKNFTADEKIVWSSLCESGRFEEAGEIFNVIENEGEAEPPIVVVTESKALSSNFMRAVFANGKYSDAIPFQNISLRGVYFEHLDLSYAQIQKSLFLSESYADSININHSTIKGSWEFIDVSVGLDVSATSARVDGSFSLQNSVIGSLSAFQLELKGNLNINDTTVQDEANLEGSNVGGWLNFRHSTAAGRFNAKNARAGFGIDLSDSMFEALVSVGYARSKIGLIFSRSRFKEDVTAFQFDTEGGFYGQDTIFESNVDVREMRVGRDVRFHRAQVEGVLDSRGVVVSGIIYLDGGVFHDLWFGTSEIGHISLYESAAIFGSLNLDFSILKGLHFSHPPDGEANNKDRDFESVEKSAGDEVMPEDGITKAQRNTMLPIWSDDASLSLHRTKIDLLAGHFPQAFRTKSGNALPVDLRTADIEKFDFYDYCMEGTCEEPSINDRIAWIEGSRRAWAEKNDEDVARYTPKPYEHLAEDFRTIGNDEAARIVSYAKMKHRAQSRPKSFWGYFVRAAYDTPLQFIVGFGVYPWYAIFWFAGLVGVGTLLGVVYERKPREKSNWFWFRYSLENAIPLLDTSAEYKSVVVPNGKLTGWFLVLKIFGFVLVTIVVGSLTFG</sequence>
<evidence type="ECO:0000256" key="1">
    <source>
        <dbReference type="SAM" id="Phobius"/>
    </source>
</evidence>
<feature type="transmembrane region" description="Helical" evidence="1">
    <location>
        <begin position="553"/>
        <end position="575"/>
    </location>
</feature>
<dbReference type="AlphaFoldDB" id="A0A0N7LYE6"/>
<feature type="signal peptide" evidence="2">
    <location>
        <begin position="1"/>
        <end position="20"/>
    </location>
</feature>
<organism evidence="3 4">
    <name type="scientific">Tropicibacter naphthalenivorans</name>
    <dbReference type="NCBI Taxonomy" id="441103"/>
    <lineage>
        <taxon>Bacteria</taxon>
        <taxon>Pseudomonadati</taxon>
        <taxon>Pseudomonadota</taxon>
        <taxon>Alphaproteobacteria</taxon>
        <taxon>Rhodobacterales</taxon>
        <taxon>Roseobacteraceae</taxon>
        <taxon>Tropicibacter</taxon>
    </lineage>
</organism>
<gene>
    <name evidence="3" type="ORF">TRN7648_00004</name>
</gene>
<evidence type="ECO:0008006" key="5">
    <source>
        <dbReference type="Google" id="ProtNLM"/>
    </source>
</evidence>
<keyword evidence="4" id="KW-1185">Reference proteome</keyword>
<accession>A0A0N7LYE6</accession>
<proteinExistence type="predicted"/>
<reference evidence="3 4" key="1">
    <citation type="submission" date="2015-09" db="EMBL/GenBank/DDBJ databases">
        <authorList>
            <consortium name="Swine Surveillance"/>
        </authorList>
    </citation>
    <scope>NUCLEOTIDE SEQUENCE [LARGE SCALE GENOMIC DNA]</scope>
    <source>
        <strain evidence="3 4">CECT 7648</strain>
    </source>
</reference>
<keyword evidence="1" id="KW-0812">Transmembrane</keyword>
<dbReference type="EMBL" id="CYSE01000001">
    <property type="protein sequence ID" value="CUH74649.1"/>
    <property type="molecule type" value="Genomic_DNA"/>
</dbReference>
<feature type="chain" id="PRO_5006015685" description="Pentapeptide repeat-containing protein" evidence="2">
    <location>
        <begin position="21"/>
        <end position="640"/>
    </location>
</feature>
<dbReference type="STRING" id="441103.TRN7648_00004"/>
<dbReference type="Proteomes" id="UP000054935">
    <property type="component" value="Unassembled WGS sequence"/>
</dbReference>
<name>A0A0N7LYE6_9RHOB</name>
<keyword evidence="1" id="KW-1133">Transmembrane helix</keyword>
<evidence type="ECO:0000313" key="4">
    <source>
        <dbReference type="Proteomes" id="UP000054935"/>
    </source>
</evidence>
<keyword evidence="2" id="KW-0732">Signal</keyword>
<protein>
    <recommendedName>
        <fullName evidence="5">Pentapeptide repeat-containing protein</fullName>
    </recommendedName>
</protein>
<evidence type="ECO:0000313" key="3">
    <source>
        <dbReference type="EMBL" id="CUH74649.1"/>
    </source>
</evidence>
<feature type="transmembrane region" description="Helical" evidence="1">
    <location>
        <begin position="615"/>
        <end position="639"/>
    </location>
</feature>
<keyword evidence="1" id="KW-0472">Membrane</keyword>
<dbReference type="OrthoDB" id="6865449at2"/>
<dbReference type="RefSeq" id="WP_058245601.1">
    <property type="nucleotide sequence ID" value="NZ_CYSE01000001.1"/>
</dbReference>